<dbReference type="GO" id="GO:0046872">
    <property type="term" value="F:metal ion binding"/>
    <property type="evidence" value="ECO:0007669"/>
    <property type="project" value="UniProtKB-KW"/>
</dbReference>
<evidence type="ECO:0000259" key="4">
    <source>
        <dbReference type="Pfam" id="PF06155"/>
    </source>
</evidence>
<evidence type="ECO:0000313" key="6">
    <source>
        <dbReference type="Proteomes" id="UP000542125"/>
    </source>
</evidence>
<reference evidence="5 6" key="1">
    <citation type="submission" date="2020-07" db="EMBL/GenBank/DDBJ databases">
        <title>Genomic Encyclopedia of Type Strains, Phase IV (KMG-V): Genome sequencing to study the core and pangenomes of soil and plant-associated prokaryotes.</title>
        <authorList>
            <person name="Whitman W."/>
        </authorList>
    </citation>
    <scope>NUCLEOTIDE SEQUENCE [LARGE SCALE GENOMIC DNA]</scope>
    <source>
        <strain evidence="5 6">SAS40</strain>
    </source>
</reference>
<feature type="domain" description="Gamma-butyrobetaine hydroxylase-like N-terminal" evidence="4">
    <location>
        <begin position="16"/>
        <end position="98"/>
    </location>
</feature>
<dbReference type="RefSeq" id="WP_179590990.1">
    <property type="nucleotide sequence ID" value="NZ_JACBYR010000004.1"/>
</dbReference>
<evidence type="ECO:0000256" key="2">
    <source>
        <dbReference type="ARBA" id="ARBA00023004"/>
    </source>
</evidence>
<feature type="compositionally biased region" description="Low complexity" evidence="3">
    <location>
        <begin position="122"/>
        <end position="134"/>
    </location>
</feature>
<dbReference type="InterPro" id="IPR010376">
    <property type="entry name" value="GBBH-like_N"/>
</dbReference>
<dbReference type="AlphaFoldDB" id="A0A7Y9J0A6"/>
<proteinExistence type="predicted"/>
<dbReference type="InterPro" id="IPR038492">
    <property type="entry name" value="GBBH-like_N_sf"/>
</dbReference>
<keyword evidence="1" id="KW-0479">Metal-binding</keyword>
<dbReference type="PANTHER" id="PTHR35303:SF5">
    <property type="entry name" value="OS02G0197800 PROTEIN"/>
    <property type="match status" value="1"/>
</dbReference>
<comment type="caution">
    <text evidence="5">The sequence shown here is derived from an EMBL/GenBank/DDBJ whole genome shotgun (WGS) entry which is preliminary data.</text>
</comment>
<accession>A0A7Y9J0A6</accession>
<dbReference type="Gene3D" id="3.30.2020.30">
    <property type="match status" value="1"/>
</dbReference>
<name>A0A7Y9J0A6_9BURK</name>
<feature type="region of interest" description="Disordered" evidence="3">
    <location>
        <begin position="122"/>
        <end position="169"/>
    </location>
</feature>
<keyword evidence="6" id="KW-1185">Reference proteome</keyword>
<dbReference type="Proteomes" id="UP000542125">
    <property type="component" value="Unassembled WGS sequence"/>
</dbReference>
<evidence type="ECO:0000256" key="3">
    <source>
        <dbReference type="SAM" id="MobiDB-lite"/>
    </source>
</evidence>
<dbReference type="PANTHER" id="PTHR35303">
    <property type="entry name" value="OS02G0197800 PROTEIN"/>
    <property type="match status" value="1"/>
</dbReference>
<evidence type="ECO:0000313" key="5">
    <source>
        <dbReference type="EMBL" id="NYE86170.1"/>
    </source>
</evidence>
<protein>
    <submittedName>
        <fullName evidence="5">DUF971 family protein</fullName>
    </submittedName>
</protein>
<gene>
    <name evidence="5" type="ORF">FHW18_005496</name>
</gene>
<sequence>MAGLNKDTPIPTRFVLHGASRVLEVEFDDGKVFRLPFEHMRVHSPSAEVRGHGVGQEVLQVGKKDVTIVQLVPVGNYGVQPTFSDGHSTGIYSWDILYDLGDNHDTLWQAYLAQLEAAGASRDPADAGGAAAPAGHDHAHGHACGHDHGNSPAAPSEPAITEVRRGTRQ</sequence>
<evidence type="ECO:0000256" key="1">
    <source>
        <dbReference type="ARBA" id="ARBA00022723"/>
    </source>
</evidence>
<feature type="compositionally biased region" description="Basic and acidic residues" evidence="3">
    <location>
        <begin position="135"/>
        <end position="149"/>
    </location>
</feature>
<dbReference type="EMBL" id="JACBYR010000004">
    <property type="protein sequence ID" value="NYE86170.1"/>
    <property type="molecule type" value="Genomic_DNA"/>
</dbReference>
<dbReference type="Pfam" id="PF06155">
    <property type="entry name" value="GBBH-like_N"/>
    <property type="match status" value="1"/>
</dbReference>
<organism evidence="5 6">
    <name type="scientific">Pigmentiphaga litoralis</name>
    <dbReference type="NCBI Taxonomy" id="516702"/>
    <lineage>
        <taxon>Bacteria</taxon>
        <taxon>Pseudomonadati</taxon>
        <taxon>Pseudomonadota</taxon>
        <taxon>Betaproteobacteria</taxon>
        <taxon>Burkholderiales</taxon>
        <taxon>Alcaligenaceae</taxon>
        <taxon>Pigmentiphaga</taxon>
    </lineage>
</organism>
<keyword evidence="2" id="KW-0408">Iron</keyword>